<evidence type="ECO:0000256" key="10">
    <source>
        <dbReference type="ARBA" id="ARBA00022726"/>
    </source>
</evidence>
<dbReference type="GO" id="GO:0005829">
    <property type="term" value="C:cytosol"/>
    <property type="evidence" value="ECO:0007669"/>
    <property type="project" value="TreeGrafter"/>
</dbReference>
<dbReference type="EMBL" id="VLLL01000006">
    <property type="protein sequence ID" value="TWJ12177.1"/>
    <property type="molecule type" value="Genomic_DNA"/>
</dbReference>
<organism evidence="17 18">
    <name type="scientific">Stackebrandtia albiflava</name>
    <dbReference type="NCBI Taxonomy" id="406432"/>
    <lineage>
        <taxon>Bacteria</taxon>
        <taxon>Bacillati</taxon>
        <taxon>Actinomycetota</taxon>
        <taxon>Actinomycetes</taxon>
        <taxon>Glycomycetales</taxon>
        <taxon>Glycomycetaceae</taxon>
        <taxon>Stackebrandtia</taxon>
    </lineage>
</organism>
<dbReference type="GO" id="GO:0006178">
    <property type="term" value="P:guanine salvage"/>
    <property type="evidence" value="ECO:0007669"/>
    <property type="project" value="TreeGrafter"/>
</dbReference>
<dbReference type="EC" id="2.4.2.8" evidence="15"/>
<dbReference type="GO" id="GO:0006166">
    <property type="term" value="P:purine ribonucleoside salvage"/>
    <property type="evidence" value="ECO:0007669"/>
    <property type="project" value="UniProtKB-KW"/>
</dbReference>
<evidence type="ECO:0000256" key="15">
    <source>
        <dbReference type="RuleBase" id="RU364099"/>
    </source>
</evidence>
<evidence type="ECO:0000256" key="3">
    <source>
        <dbReference type="ARBA" id="ARBA00004669"/>
    </source>
</evidence>
<dbReference type="PANTHER" id="PTHR43340">
    <property type="entry name" value="HYPOXANTHINE-GUANINE PHOSPHORIBOSYLTRANSFERASE"/>
    <property type="match status" value="1"/>
</dbReference>
<keyword evidence="11 15" id="KW-0547">Nucleotide-binding</keyword>
<reference evidence="17 18" key="1">
    <citation type="journal article" date="2013" name="Stand. Genomic Sci.">
        <title>Genomic Encyclopedia of Type Strains, Phase I: The one thousand microbial genomes (KMG-I) project.</title>
        <authorList>
            <person name="Kyrpides N.C."/>
            <person name="Woyke T."/>
            <person name="Eisen J.A."/>
            <person name="Garrity G."/>
            <person name="Lilburn T.G."/>
            <person name="Beck B.J."/>
            <person name="Whitman W.B."/>
            <person name="Hugenholtz P."/>
            <person name="Klenk H.P."/>
        </authorList>
    </citation>
    <scope>NUCLEOTIDE SEQUENCE [LARGE SCALE GENOMIC DNA]</scope>
    <source>
        <strain evidence="17 18">DSM 45044</strain>
    </source>
</reference>
<dbReference type="SUPFAM" id="SSF53271">
    <property type="entry name" value="PRTase-like"/>
    <property type="match status" value="1"/>
</dbReference>
<comment type="cofactor">
    <cofactor evidence="1 15">
        <name>Mg(2+)</name>
        <dbReference type="ChEBI" id="CHEBI:18420"/>
    </cofactor>
</comment>
<keyword evidence="18" id="KW-1185">Reference proteome</keyword>
<keyword evidence="7 15" id="KW-0328">Glycosyltransferase</keyword>
<dbReference type="NCBIfam" id="TIGR01203">
    <property type="entry name" value="HGPRTase"/>
    <property type="match status" value="1"/>
</dbReference>
<evidence type="ECO:0000256" key="5">
    <source>
        <dbReference type="ARBA" id="ARBA00008391"/>
    </source>
</evidence>
<dbReference type="GO" id="GO:0032263">
    <property type="term" value="P:GMP salvage"/>
    <property type="evidence" value="ECO:0007669"/>
    <property type="project" value="TreeGrafter"/>
</dbReference>
<dbReference type="OrthoDB" id="9802824at2"/>
<dbReference type="GO" id="GO:0000166">
    <property type="term" value="F:nucleotide binding"/>
    <property type="evidence" value="ECO:0007669"/>
    <property type="project" value="UniProtKB-KW"/>
</dbReference>
<evidence type="ECO:0000313" key="17">
    <source>
        <dbReference type="EMBL" id="TWJ12177.1"/>
    </source>
</evidence>
<evidence type="ECO:0000256" key="4">
    <source>
        <dbReference type="ARBA" id="ARBA00004676"/>
    </source>
</evidence>
<dbReference type="GO" id="GO:0032264">
    <property type="term" value="P:IMP salvage"/>
    <property type="evidence" value="ECO:0007669"/>
    <property type="project" value="UniProtKB-UniPathway"/>
</dbReference>
<evidence type="ECO:0000256" key="14">
    <source>
        <dbReference type="ARBA" id="ARBA00049402"/>
    </source>
</evidence>
<evidence type="ECO:0000256" key="8">
    <source>
        <dbReference type="ARBA" id="ARBA00022679"/>
    </source>
</evidence>
<keyword evidence="9 15" id="KW-0479">Metal-binding</keyword>
<dbReference type="Pfam" id="PF00156">
    <property type="entry name" value="Pribosyltran"/>
    <property type="match status" value="1"/>
</dbReference>
<evidence type="ECO:0000256" key="2">
    <source>
        <dbReference type="ARBA" id="ARBA00004496"/>
    </source>
</evidence>
<comment type="subcellular location">
    <subcellularLocation>
        <location evidence="2 15">Cytoplasm</location>
    </subcellularLocation>
</comment>
<dbReference type="GO" id="GO:0000287">
    <property type="term" value="F:magnesium ion binding"/>
    <property type="evidence" value="ECO:0007669"/>
    <property type="project" value="TreeGrafter"/>
</dbReference>
<dbReference type="InterPro" id="IPR029057">
    <property type="entry name" value="PRTase-like"/>
</dbReference>
<dbReference type="UniPathway" id="UPA00591">
    <property type="reaction ID" value="UER00648"/>
</dbReference>
<keyword evidence="6 15" id="KW-0963">Cytoplasm</keyword>
<name>A0A562V2Z4_9ACTN</name>
<dbReference type="InterPro" id="IPR005904">
    <property type="entry name" value="Hxn_phspho_trans"/>
</dbReference>
<dbReference type="Proteomes" id="UP000321617">
    <property type="component" value="Unassembled WGS sequence"/>
</dbReference>
<evidence type="ECO:0000256" key="13">
    <source>
        <dbReference type="ARBA" id="ARBA00048811"/>
    </source>
</evidence>
<protein>
    <recommendedName>
        <fullName evidence="15">Hypoxanthine phosphoribosyltransferase</fullName>
        <ecNumber evidence="15">2.4.2.8</ecNumber>
    </recommendedName>
</protein>
<dbReference type="FunFam" id="3.40.50.2020:FF:000006">
    <property type="entry name" value="Hypoxanthine phosphoribosyltransferase"/>
    <property type="match status" value="1"/>
</dbReference>
<keyword evidence="10 15" id="KW-0660">Purine salvage</keyword>
<dbReference type="InterPro" id="IPR000836">
    <property type="entry name" value="PRTase_dom"/>
</dbReference>
<evidence type="ECO:0000256" key="7">
    <source>
        <dbReference type="ARBA" id="ARBA00022676"/>
    </source>
</evidence>
<dbReference type="Gene3D" id="3.40.50.2020">
    <property type="match status" value="1"/>
</dbReference>
<evidence type="ECO:0000256" key="9">
    <source>
        <dbReference type="ARBA" id="ARBA00022723"/>
    </source>
</evidence>
<dbReference type="GO" id="GO:0052657">
    <property type="term" value="F:guanine phosphoribosyltransferase activity"/>
    <property type="evidence" value="ECO:0007669"/>
    <property type="project" value="UniProtKB-ARBA"/>
</dbReference>
<sequence length="192" mass="21040">MTPSAEPSAPWYDADIERVILSADDIAAKTAELAERIDADYAETDGLLLVGLFKGAVMFMADLARALTIPVELEFMDLSSYGARATSSGVVRVLKDLDTDIRDRHVLVVEDVVDSGLTLSWLLKYLPSRYPASVEVVSMLRKPKALEANLPVKYVGFDVPDEFVVGYGLDYAERYRELPFVGVLKASVYGGA</sequence>
<accession>A0A562V2Z4</accession>
<comment type="catalytic activity">
    <reaction evidence="13">
        <text>GMP + diphosphate = guanine + 5-phospho-alpha-D-ribose 1-diphosphate</text>
        <dbReference type="Rhea" id="RHEA:25424"/>
        <dbReference type="ChEBI" id="CHEBI:16235"/>
        <dbReference type="ChEBI" id="CHEBI:33019"/>
        <dbReference type="ChEBI" id="CHEBI:58017"/>
        <dbReference type="ChEBI" id="CHEBI:58115"/>
        <dbReference type="EC" id="2.4.2.8"/>
    </reaction>
    <physiologicalReaction direction="right-to-left" evidence="13">
        <dbReference type="Rhea" id="RHEA:25426"/>
    </physiologicalReaction>
</comment>
<comment type="pathway">
    <text evidence="3 15">Purine metabolism; IMP biosynthesis via salvage pathway; IMP from hypoxanthine: step 1/1.</text>
</comment>
<dbReference type="AlphaFoldDB" id="A0A562V2Z4"/>
<evidence type="ECO:0000256" key="6">
    <source>
        <dbReference type="ARBA" id="ARBA00022490"/>
    </source>
</evidence>
<evidence type="ECO:0000256" key="11">
    <source>
        <dbReference type="ARBA" id="ARBA00022741"/>
    </source>
</evidence>
<comment type="pathway">
    <text evidence="4">Purine metabolism; GMP biosynthesis via salvage pathway; GMP from guanine: step 1/1.</text>
</comment>
<gene>
    <name evidence="17" type="ORF">LX16_2932</name>
</gene>
<dbReference type="PANTHER" id="PTHR43340:SF1">
    <property type="entry name" value="HYPOXANTHINE PHOSPHORIBOSYLTRANSFERASE"/>
    <property type="match status" value="1"/>
</dbReference>
<dbReference type="RefSeq" id="WP_147139088.1">
    <property type="nucleotide sequence ID" value="NZ_BAABIJ010000002.1"/>
</dbReference>
<comment type="caution">
    <text evidence="17">The sequence shown here is derived from an EMBL/GenBank/DDBJ whole genome shotgun (WGS) entry which is preliminary data.</text>
</comment>
<evidence type="ECO:0000256" key="1">
    <source>
        <dbReference type="ARBA" id="ARBA00001946"/>
    </source>
</evidence>
<proteinExistence type="inferred from homology"/>
<feature type="domain" description="Phosphoribosyltransferase" evidence="16">
    <location>
        <begin position="24"/>
        <end position="171"/>
    </location>
</feature>
<evidence type="ECO:0000313" key="18">
    <source>
        <dbReference type="Proteomes" id="UP000321617"/>
    </source>
</evidence>
<keyword evidence="12 15" id="KW-0460">Magnesium</keyword>
<dbReference type="CDD" id="cd06223">
    <property type="entry name" value="PRTases_typeI"/>
    <property type="match status" value="1"/>
</dbReference>
<dbReference type="GO" id="GO:0004422">
    <property type="term" value="F:hypoxanthine phosphoribosyltransferase activity"/>
    <property type="evidence" value="ECO:0007669"/>
    <property type="project" value="InterPro"/>
</dbReference>
<evidence type="ECO:0000259" key="16">
    <source>
        <dbReference type="Pfam" id="PF00156"/>
    </source>
</evidence>
<comment type="catalytic activity">
    <reaction evidence="14">
        <text>IMP + diphosphate = hypoxanthine + 5-phospho-alpha-D-ribose 1-diphosphate</text>
        <dbReference type="Rhea" id="RHEA:17973"/>
        <dbReference type="ChEBI" id="CHEBI:17368"/>
        <dbReference type="ChEBI" id="CHEBI:33019"/>
        <dbReference type="ChEBI" id="CHEBI:58017"/>
        <dbReference type="ChEBI" id="CHEBI:58053"/>
        <dbReference type="EC" id="2.4.2.8"/>
    </reaction>
    <physiologicalReaction direction="right-to-left" evidence="14">
        <dbReference type="Rhea" id="RHEA:17975"/>
    </physiologicalReaction>
</comment>
<dbReference type="InterPro" id="IPR050408">
    <property type="entry name" value="HGPRT"/>
</dbReference>
<comment type="similarity">
    <text evidence="5 15">Belongs to the purine/pyrimidine phosphoribosyltransferase family.</text>
</comment>
<evidence type="ECO:0000256" key="12">
    <source>
        <dbReference type="ARBA" id="ARBA00022842"/>
    </source>
</evidence>
<keyword evidence="8 15" id="KW-0808">Transferase</keyword>
<dbReference type="GO" id="GO:0046100">
    <property type="term" value="P:hypoxanthine metabolic process"/>
    <property type="evidence" value="ECO:0007669"/>
    <property type="project" value="TreeGrafter"/>
</dbReference>